<dbReference type="GO" id="GO:0005758">
    <property type="term" value="C:mitochondrial intermembrane space"/>
    <property type="evidence" value="ECO:0007669"/>
    <property type="project" value="TreeGrafter"/>
</dbReference>
<dbReference type="AlphaFoldDB" id="A0A2V3IJF7"/>
<accession>A0A2V3IJF7</accession>
<comment type="subcellular location">
    <subcellularLocation>
        <location evidence="1 6">Mitochondrion matrix</location>
    </subcellularLocation>
</comment>
<dbReference type="GO" id="GO:0005759">
    <property type="term" value="C:mitochondrial matrix"/>
    <property type="evidence" value="ECO:0007669"/>
    <property type="project" value="UniProtKB-SubCell"/>
</dbReference>
<feature type="compositionally biased region" description="Basic and acidic residues" evidence="7">
    <location>
        <begin position="105"/>
        <end position="117"/>
    </location>
</feature>
<sequence>MSARHRLSLYRRILRLHRLKLPDLQRSVGDQYVRQEFRAHRDVKPEQEKQFLHQWEDYAAHLSLEADFFGLGRDLSKADVESLSDDQKAQLQRLQSSAASIGIQEKAEAGDNPYEKQ</sequence>
<comment type="similarity">
    <text evidence="2 6">Belongs to the complex I LYR family. SDHAF3 subfamily.</text>
</comment>
<keyword evidence="3" id="KW-0809">Transit peptide</keyword>
<dbReference type="OrthoDB" id="278329at2759"/>
<organism evidence="8 9">
    <name type="scientific">Gracilariopsis chorda</name>
    <dbReference type="NCBI Taxonomy" id="448386"/>
    <lineage>
        <taxon>Eukaryota</taxon>
        <taxon>Rhodophyta</taxon>
        <taxon>Florideophyceae</taxon>
        <taxon>Rhodymeniophycidae</taxon>
        <taxon>Gracilariales</taxon>
        <taxon>Gracilariaceae</taxon>
        <taxon>Gracilariopsis</taxon>
    </lineage>
</organism>
<evidence type="ECO:0000256" key="4">
    <source>
        <dbReference type="ARBA" id="ARBA00023128"/>
    </source>
</evidence>
<reference evidence="8 9" key="1">
    <citation type="journal article" date="2018" name="Mol. Biol. Evol.">
        <title>Analysis of the draft genome of the red seaweed Gracilariopsis chorda provides insights into genome size evolution in Rhodophyta.</title>
        <authorList>
            <person name="Lee J."/>
            <person name="Yang E.C."/>
            <person name="Graf L."/>
            <person name="Yang J.H."/>
            <person name="Qiu H."/>
            <person name="Zel Zion U."/>
            <person name="Chan C.X."/>
            <person name="Stephens T.G."/>
            <person name="Weber A.P.M."/>
            <person name="Boo G.H."/>
            <person name="Boo S.M."/>
            <person name="Kim K.M."/>
            <person name="Shin Y."/>
            <person name="Jung M."/>
            <person name="Lee S.J."/>
            <person name="Yim H.S."/>
            <person name="Lee J.H."/>
            <person name="Bhattacharya D."/>
            <person name="Yoon H.S."/>
        </authorList>
    </citation>
    <scope>NUCLEOTIDE SEQUENCE [LARGE SCALE GENOMIC DNA]</scope>
    <source>
        <strain evidence="8 9">SKKU-2015</strain>
        <tissue evidence="8">Whole body</tissue>
    </source>
</reference>
<dbReference type="CDD" id="cd20270">
    <property type="entry name" value="Complex1_LYR_SDHAF3_LYRM10"/>
    <property type="match status" value="1"/>
</dbReference>
<proteinExistence type="inferred from homology"/>
<dbReference type="Proteomes" id="UP000247409">
    <property type="component" value="Unassembled WGS sequence"/>
</dbReference>
<dbReference type="Pfam" id="PF13233">
    <property type="entry name" value="Complex1_LYR_2"/>
    <property type="match status" value="1"/>
</dbReference>
<keyword evidence="9" id="KW-1185">Reference proteome</keyword>
<evidence type="ECO:0000313" key="9">
    <source>
        <dbReference type="Proteomes" id="UP000247409"/>
    </source>
</evidence>
<dbReference type="PANTHER" id="PTHR13137:SF6">
    <property type="entry name" value="SUCCINATE DEHYDROGENASE ASSEMBLY FACTOR 3, MITOCHONDRIAL"/>
    <property type="match status" value="1"/>
</dbReference>
<comment type="subunit">
    <text evidence="6">Interacts with the iron-sulfur protein subunit within the SDH catalytic dimer.</text>
</comment>
<evidence type="ECO:0000313" key="8">
    <source>
        <dbReference type="EMBL" id="PXF42189.1"/>
    </source>
</evidence>
<keyword evidence="5 6" id="KW-0143">Chaperone</keyword>
<dbReference type="PANTHER" id="PTHR13137">
    <property type="entry name" value="DC11 ACN9 HOMOLOG"/>
    <property type="match status" value="1"/>
</dbReference>
<dbReference type="InterPro" id="IPR008381">
    <property type="entry name" value="SDHAF3/Sdh7"/>
</dbReference>
<evidence type="ECO:0000256" key="6">
    <source>
        <dbReference type="RuleBase" id="RU368039"/>
    </source>
</evidence>
<dbReference type="STRING" id="448386.A0A2V3IJF7"/>
<name>A0A2V3IJF7_9FLOR</name>
<dbReference type="EMBL" id="NBIV01000174">
    <property type="protein sequence ID" value="PXF42189.1"/>
    <property type="molecule type" value="Genomic_DNA"/>
</dbReference>
<gene>
    <name evidence="8" type="ORF">BWQ96_08109</name>
</gene>
<comment type="caution">
    <text evidence="8">The sequence shown here is derived from an EMBL/GenBank/DDBJ whole genome shotgun (WGS) entry which is preliminary data.</text>
</comment>
<feature type="region of interest" description="Disordered" evidence="7">
    <location>
        <begin position="95"/>
        <end position="117"/>
    </location>
</feature>
<evidence type="ECO:0000256" key="1">
    <source>
        <dbReference type="ARBA" id="ARBA00004305"/>
    </source>
</evidence>
<evidence type="ECO:0000256" key="7">
    <source>
        <dbReference type="SAM" id="MobiDB-lite"/>
    </source>
</evidence>
<protein>
    <recommendedName>
        <fullName evidence="6">Succinate dehydrogenase assembly factor 3</fullName>
        <shortName evidence="6">SDH assembly factor 3</shortName>
        <shortName evidence="6">SDHAF3</shortName>
    </recommendedName>
</protein>
<evidence type="ECO:0000256" key="3">
    <source>
        <dbReference type="ARBA" id="ARBA00022946"/>
    </source>
</evidence>
<dbReference type="GO" id="GO:0034553">
    <property type="term" value="P:mitochondrial respiratory chain complex II assembly"/>
    <property type="evidence" value="ECO:0007669"/>
    <property type="project" value="UniProtKB-UniRule"/>
</dbReference>
<comment type="function">
    <text evidence="6">Plays an essential role in the assembly of succinate dehydrogenase (SDH), an enzyme complex (also referred to as respiratory complex II) that is a component of both the tricarboxylic acid (TCA) cycle and the mitochondrial electron transport chain, and which couples the oxidation of succinate to fumarate with the reduction of ubiquinone (coenzyme Q) to ubiquinol. Promotes maturation of the iron-sulfur protein subunit of the SDH catalytic dimer, protecting it from the deleterious effects of oxidants. May act together with SDHAF1.</text>
</comment>
<keyword evidence="4 6" id="KW-0496">Mitochondrion</keyword>
<evidence type="ECO:0000256" key="5">
    <source>
        <dbReference type="ARBA" id="ARBA00023186"/>
    </source>
</evidence>
<dbReference type="GO" id="GO:0006105">
    <property type="term" value="P:succinate metabolic process"/>
    <property type="evidence" value="ECO:0007669"/>
    <property type="project" value="TreeGrafter"/>
</dbReference>
<evidence type="ECO:0000256" key="2">
    <source>
        <dbReference type="ARBA" id="ARBA00006020"/>
    </source>
</evidence>